<comment type="caution">
    <text evidence="2">The sequence shown here is derived from an EMBL/GenBank/DDBJ whole genome shotgun (WGS) entry which is preliminary data.</text>
</comment>
<protein>
    <submittedName>
        <fullName evidence="2">Uncharacterized protein</fullName>
    </submittedName>
</protein>
<keyword evidence="3" id="KW-1185">Reference proteome</keyword>
<evidence type="ECO:0000313" key="2">
    <source>
        <dbReference type="EMBL" id="KAJ3483520.1"/>
    </source>
</evidence>
<sequence length="349" mass="37505">MINRASVSVQKGPSNTVSVGNSMRIGTGQETTILRGGGTYFFSNPTTTGGDIVKITNRSGHPIDIGFGKNSYTPFIGSSSDPNVPDGEIVTADASPIIRAYLGAQVRESEIVSEEIYKQTPVWESDFRVLQQSTTVNIHRRSDGLFAASVAGGFPHQRHAVNEFSTHAHVKSSPPPPAIPSQPAFVPQVSATQVSFNGVEDEIAYSATLAFADGGIVAQGTKNIAESLASTGYKIKYTTITGFTEAIIEMTLPPGFSCAQAETDINTVMNSQMITAGRACIRSRRGARMISSGVNITYWASINPASPDWYQSQRNMSTLIASKRYSDGVPKTDGRIQVAPFSWNYSYGR</sequence>
<reference evidence="2" key="1">
    <citation type="submission" date="2022-07" db="EMBL/GenBank/DDBJ databases">
        <title>Genome Sequence of Physisporinus lineatus.</title>
        <authorList>
            <person name="Buettner E."/>
        </authorList>
    </citation>
    <scope>NUCLEOTIDE SEQUENCE</scope>
    <source>
        <strain evidence="2">VT162</strain>
    </source>
</reference>
<dbReference type="AlphaFoldDB" id="A0AAD5V180"/>
<proteinExistence type="predicted"/>
<feature type="compositionally biased region" description="Polar residues" evidence="1">
    <location>
        <begin position="1"/>
        <end position="21"/>
    </location>
</feature>
<gene>
    <name evidence="2" type="ORF">NLI96_g6254</name>
</gene>
<name>A0AAD5V180_9APHY</name>
<evidence type="ECO:0000256" key="1">
    <source>
        <dbReference type="SAM" id="MobiDB-lite"/>
    </source>
</evidence>
<dbReference type="EMBL" id="JANAWD010000225">
    <property type="protein sequence ID" value="KAJ3483520.1"/>
    <property type="molecule type" value="Genomic_DNA"/>
</dbReference>
<feature type="region of interest" description="Disordered" evidence="1">
    <location>
        <begin position="1"/>
        <end position="23"/>
    </location>
</feature>
<evidence type="ECO:0000313" key="3">
    <source>
        <dbReference type="Proteomes" id="UP001212997"/>
    </source>
</evidence>
<accession>A0AAD5V180</accession>
<dbReference type="Proteomes" id="UP001212997">
    <property type="component" value="Unassembled WGS sequence"/>
</dbReference>
<organism evidence="2 3">
    <name type="scientific">Meripilus lineatus</name>
    <dbReference type="NCBI Taxonomy" id="2056292"/>
    <lineage>
        <taxon>Eukaryota</taxon>
        <taxon>Fungi</taxon>
        <taxon>Dikarya</taxon>
        <taxon>Basidiomycota</taxon>
        <taxon>Agaricomycotina</taxon>
        <taxon>Agaricomycetes</taxon>
        <taxon>Polyporales</taxon>
        <taxon>Meripilaceae</taxon>
        <taxon>Meripilus</taxon>
    </lineage>
</organism>